<dbReference type="RefSeq" id="WP_090237217.1">
    <property type="nucleotide sequence ID" value="NZ_FNHW01000002.1"/>
</dbReference>
<dbReference type="STRING" id="459525.SAMN04488137_3881"/>
<evidence type="ECO:0000256" key="1">
    <source>
        <dbReference type="SAM" id="Phobius"/>
    </source>
</evidence>
<dbReference type="OrthoDB" id="2967460at2"/>
<accession>A0A1H0A4E2</accession>
<keyword evidence="1" id="KW-0472">Membrane</keyword>
<sequence length="201" mass="22873">MNKVEETIETFIDELNVHLTEIQNVHRENYVAEIKDHLYSYANDLSKQGLSEKEIEHKIREEFVSMGELAEGFINSTPSSAPANRLKNNSMMLPPLLVGALGIYIFPNHQELLVALMLFIYAYLVLVKKAIWGFAVVRKNPRGIKNREKVSQSGSVYLFVLGLSFLIGEFVSVPNKNIIFASFIALLSIGFFFYVQKKLVR</sequence>
<organism evidence="2 3">
    <name type="scientific">Fictibacillus solisalsi</name>
    <dbReference type="NCBI Taxonomy" id="459525"/>
    <lineage>
        <taxon>Bacteria</taxon>
        <taxon>Bacillati</taxon>
        <taxon>Bacillota</taxon>
        <taxon>Bacilli</taxon>
        <taxon>Bacillales</taxon>
        <taxon>Fictibacillaceae</taxon>
        <taxon>Fictibacillus</taxon>
    </lineage>
</organism>
<name>A0A1H0A4E2_9BACL</name>
<keyword evidence="1" id="KW-0812">Transmembrane</keyword>
<evidence type="ECO:0000313" key="2">
    <source>
        <dbReference type="EMBL" id="SDN27576.1"/>
    </source>
</evidence>
<proteinExistence type="predicted"/>
<feature type="transmembrane region" description="Helical" evidence="1">
    <location>
        <begin position="178"/>
        <end position="195"/>
    </location>
</feature>
<feature type="transmembrane region" description="Helical" evidence="1">
    <location>
        <begin position="156"/>
        <end position="172"/>
    </location>
</feature>
<dbReference type="EMBL" id="FNHW01000002">
    <property type="protein sequence ID" value="SDN27576.1"/>
    <property type="molecule type" value="Genomic_DNA"/>
</dbReference>
<feature type="transmembrane region" description="Helical" evidence="1">
    <location>
        <begin position="112"/>
        <end position="135"/>
    </location>
</feature>
<keyword evidence="1" id="KW-1133">Transmembrane helix</keyword>
<reference evidence="3" key="1">
    <citation type="submission" date="2016-10" db="EMBL/GenBank/DDBJ databases">
        <authorList>
            <person name="Varghese N."/>
            <person name="Submissions S."/>
        </authorList>
    </citation>
    <scope>NUCLEOTIDE SEQUENCE [LARGE SCALE GENOMIC DNA]</scope>
    <source>
        <strain evidence="3">CGMCC 1.6854</strain>
    </source>
</reference>
<feature type="transmembrane region" description="Helical" evidence="1">
    <location>
        <begin position="89"/>
        <end position="106"/>
    </location>
</feature>
<dbReference type="Proteomes" id="UP000199544">
    <property type="component" value="Unassembled WGS sequence"/>
</dbReference>
<protein>
    <submittedName>
        <fullName evidence="2">Uncharacterized protein</fullName>
    </submittedName>
</protein>
<gene>
    <name evidence="2" type="ORF">SAMN04488137_3881</name>
</gene>
<dbReference type="AlphaFoldDB" id="A0A1H0A4E2"/>
<evidence type="ECO:0000313" key="3">
    <source>
        <dbReference type="Proteomes" id="UP000199544"/>
    </source>
</evidence>
<keyword evidence="3" id="KW-1185">Reference proteome</keyword>